<dbReference type="SMART" id="SM00382">
    <property type="entry name" value="AAA"/>
    <property type="match status" value="2"/>
</dbReference>
<comment type="caution">
    <text evidence="4">The sequence shown here is derived from an EMBL/GenBank/DDBJ whole genome shotgun (WGS) entry which is preliminary data.</text>
</comment>
<reference evidence="4 5" key="1">
    <citation type="submission" date="2017-10" db="EMBL/GenBank/DDBJ databases">
        <title>Novel microbial diversity and functional potential in the marine mammal oral microbiome.</title>
        <authorList>
            <person name="Dudek N.K."/>
            <person name="Sun C.L."/>
            <person name="Burstein D."/>
            <person name="Kantor R.S."/>
            <person name="Aliaga Goltsman D.S."/>
            <person name="Bik E.M."/>
            <person name="Thomas B.C."/>
            <person name="Banfield J.F."/>
            <person name="Relman D.A."/>
        </authorList>
    </citation>
    <scope>NUCLEOTIDE SEQUENCE [LARGE SCALE GENOMIC DNA]</scope>
    <source>
        <strain evidence="4">DOLJORAL78_47_16</strain>
    </source>
</reference>
<dbReference type="InterPro" id="IPR017871">
    <property type="entry name" value="ABC_transporter-like_CS"/>
</dbReference>
<proteinExistence type="predicted"/>
<evidence type="ECO:0000256" key="2">
    <source>
        <dbReference type="ARBA" id="ARBA00022840"/>
    </source>
</evidence>
<dbReference type="SUPFAM" id="SSF52540">
    <property type="entry name" value="P-loop containing nucleoside triphosphate hydrolases"/>
    <property type="match status" value="2"/>
</dbReference>
<sequence>MTTSRPFISLEHVTLRLGDTYIFEDMEWEIFSDQHWAIIGPNGSGKSILADALCRKVIIAQGRISFFFDSDGNRSRSYLNQGDVVSISPDTLRELLMQHAGYHQARWQSFEGQDAPTVSELLSGKSIEHRSPYEVTPLKTDDAVYQQRREVAIELLDIEYLLPRKIVHVSHGESRKVLIARALMQAPKLLILDDPFCGLDNTSREVLKDTIELVLAAGQFQIVLVTSREEEILQGITNLLCVDEKRIVEKGPKDQVLQTDFVRSLFADKNMHIQASKTSVSEFIFPSPPPSKKTIGNSLVKMSKTSVSYGDVTVLENIDWTMRSGQHWAVLGHNGAGKTTLLSMILADNPQAYANDILLFDKKRGSGESIWAIKQHIGWVSPELQIYYQRGMTCYQAVCSGFFDTIGLYKSCSEEQYACATAWMHSLEIDSLASRTFSGVSAGEQRLVLLARALVKHPALLVLDEPCQGLDTEHRRHIIGLLDQLCQKTAVSMIYVTHHFDEMPDAISHVLQLECGRIRHIGTRKDILG</sequence>
<dbReference type="InterPro" id="IPR003439">
    <property type="entry name" value="ABC_transporter-like_ATP-bd"/>
</dbReference>
<feature type="domain" description="ABC transporter" evidence="3">
    <location>
        <begin position="8"/>
        <end position="269"/>
    </location>
</feature>
<dbReference type="Gene3D" id="3.40.50.300">
    <property type="entry name" value="P-loop containing nucleotide triphosphate hydrolases"/>
    <property type="match status" value="2"/>
</dbReference>
<dbReference type="EMBL" id="PDSK01000021">
    <property type="protein sequence ID" value="PIE36240.1"/>
    <property type="molecule type" value="Genomic_DNA"/>
</dbReference>
<dbReference type="Proteomes" id="UP000230821">
    <property type="component" value="Unassembled WGS sequence"/>
</dbReference>
<dbReference type="InterPro" id="IPR003593">
    <property type="entry name" value="AAA+_ATPase"/>
</dbReference>
<dbReference type="GO" id="GO:0005524">
    <property type="term" value="F:ATP binding"/>
    <property type="evidence" value="ECO:0007669"/>
    <property type="project" value="UniProtKB-KW"/>
</dbReference>
<dbReference type="Pfam" id="PF00005">
    <property type="entry name" value="ABC_tran"/>
    <property type="match status" value="2"/>
</dbReference>
<name>A0A2G6KLH6_9BACT</name>
<dbReference type="PANTHER" id="PTHR43514:SF4">
    <property type="entry name" value="ABC TRANSPORTER I FAMILY MEMBER 10"/>
    <property type="match status" value="1"/>
</dbReference>
<dbReference type="PROSITE" id="PS50893">
    <property type="entry name" value="ABC_TRANSPORTER_2"/>
    <property type="match status" value="2"/>
</dbReference>
<dbReference type="AlphaFoldDB" id="A0A2G6KLH6"/>
<evidence type="ECO:0000256" key="1">
    <source>
        <dbReference type="ARBA" id="ARBA00022741"/>
    </source>
</evidence>
<protein>
    <recommendedName>
        <fullName evidence="3">ABC transporter domain-containing protein</fullName>
    </recommendedName>
</protein>
<keyword evidence="1" id="KW-0547">Nucleotide-binding</keyword>
<evidence type="ECO:0000313" key="4">
    <source>
        <dbReference type="EMBL" id="PIE36240.1"/>
    </source>
</evidence>
<evidence type="ECO:0000259" key="3">
    <source>
        <dbReference type="PROSITE" id="PS50893"/>
    </source>
</evidence>
<accession>A0A2G6KLH6</accession>
<organism evidence="4 5">
    <name type="scientific">candidate division KSB3 bacterium</name>
    <dbReference type="NCBI Taxonomy" id="2044937"/>
    <lineage>
        <taxon>Bacteria</taxon>
        <taxon>candidate division KSB3</taxon>
    </lineage>
</organism>
<dbReference type="PROSITE" id="PS00211">
    <property type="entry name" value="ABC_TRANSPORTER_1"/>
    <property type="match status" value="2"/>
</dbReference>
<feature type="domain" description="ABC transporter" evidence="3">
    <location>
        <begin position="300"/>
        <end position="529"/>
    </location>
</feature>
<evidence type="ECO:0000313" key="5">
    <source>
        <dbReference type="Proteomes" id="UP000230821"/>
    </source>
</evidence>
<dbReference type="InterPro" id="IPR027417">
    <property type="entry name" value="P-loop_NTPase"/>
</dbReference>
<dbReference type="GO" id="GO:0016887">
    <property type="term" value="F:ATP hydrolysis activity"/>
    <property type="evidence" value="ECO:0007669"/>
    <property type="project" value="InterPro"/>
</dbReference>
<gene>
    <name evidence="4" type="ORF">CSA56_00710</name>
</gene>
<dbReference type="InterPro" id="IPR050334">
    <property type="entry name" value="Molybdenum_import_ModC"/>
</dbReference>
<keyword evidence="2" id="KW-0067">ATP-binding</keyword>
<dbReference type="PANTHER" id="PTHR43514">
    <property type="entry name" value="ABC TRANSPORTER I FAMILY MEMBER 10"/>
    <property type="match status" value="1"/>
</dbReference>